<evidence type="ECO:0000256" key="7">
    <source>
        <dbReference type="ARBA" id="ARBA00023315"/>
    </source>
</evidence>
<dbReference type="FunFam" id="3.60.70.12:FF:000001">
    <property type="entry name" value="Arginine biosynthesis bifunctional protein ArgJ, chloroplastic"/>
    <property type="match status" value="1"/>
</dbReference>
<comment type="caution">
    <text evidence="9">The sequence shown here is derived from an EMBL/GenBank/DDBJ whole genome shotgun (WGS) entry which is preliminary data.</text>
</comment>
<dbReference type="InterPro" id="IPR002813">
    <property type="entry name" value="Arg_biosynth_ArgJ"/>
</dbReference>
<evidence type="ECO:0000256" key="1">
    <source>
        <dbReference type="ARBA" id="ARBA00006774"/>
    </source>
</evidence>
<evidence type="ECO:0000313" key="10">
    <source>
        <dbReference type="Proteomes" id="UP000306196"/>
    </source>
</evidence>
<feature type="chain" id="PRO_5024519092" description="Arginine biosynthesis bifunctional protein ArgJ alpha chain" evidence="8">
    <location>
        <begin position="1"/>
        <end position="197"/>
    </location>
</feature>
<evidence type="ECO:0000256" key="3">
    <source>
        <dbReference type="ARBA" id="ARBA00022571"/>
    </source>
</evidence>
<dbReference type="PANTHER" id="PTHR23100">
    <property type="entry name" value="ARGININE BIOSYNTHESIS BIFUNCTIONAL PROTEIN ARGJ"/>
    <property type="match status" value="1"/>
</dbReference>
<name>A0A5R8KE92_9BACT</name>
<evidence type="ECO:0000256" key="4">
    <source>
        <dbReference type="ARBA" id="ARBA00022605"/>
    </source>
</evidence>
<dbReference type="EC" id="2.3.1.35" evidence="8"/>
<dbReference type="GO" id="GO:0006592">
    <property type="term" value="P:ornithine biosynthetic process"/>
    <property type="evidence" value="ECO:0007669"/>
    <property type="project" value="TreeGrafter"/>
</dbReference>
<comment type="subcellular location">
    <subcellularLocation>
        <location evidence="8">Cytoplasm</location>
    </subcellularLocation>
</comment>
<feature type="binding site" evidence="8">
    <location>
        <position position="198"/>
    </location>
    <ligand>
        <name>substrate</name>
    </ligand>
</feature>
<dbReference type="OrthoDB" id="9804242at2"/>
<comment type="pathway">
    <text evidence="8">Amino-acid biosynthesis; L-arginine biosynthesis; L-ornithine and N-acetyl-L-glutamate from L-glutamate and N(2)-acetyl-L-ornithine (cyclic): step 1/1.</text>
</comment>
<comment type="function">
    <text evidence="8">Catalyzes two activities which are involved in the cyclic version of arginine biosynthesis: the synthesis of N-acetylglutamate from glutamate and acetyl-CoA as the acetyl donor, and of ornithine by transacetylation between N(2)-acetylornithine and glutamate.</text>
</comment>
<comment type="catalytic activity">
    <reaction evidence="8">
        <text>N(2)-acetyl-L-ornithine + L-glutamate = N-acetyl-L-glutamate + L-ornithine</text>
        <dbReference type="Rhea" id="RHEA:15349"/>
        <dbReference type="ChEBI" id="CHEBI:29985"/>
        <dbReference type="ChEBI" id="CHEBI:44337"/>
        <dbReference type="ChEBI" id="CHEBI:46911"/>
        <dbReference type="ChEBI" id="CHEBI:57805"/>
        <dbReference type="EC" id="2.3.1.35"/>
    </reaction>
</comment>
<feature type="site" description="Involved in the stabilization of negative charge on the oxyanion by the formation of the oxyanion hole" evidence="8">
    <location>
        <position position="125"/>
    </location>
</feature>
<feature type="site" description="Involved in the stabilization of negative charge on the oxyanion by the formation of the oxyanion hole" evidence="8">
    <location>
        <position position="124"/>
    </location>
</feature>
<dbReference type="HAMAP" id="MF_01106">
    <property type="entry name" value="ArgJ"/>
    <property type="match status" value="1"/>
</dbReference>
<dbReference type="GO" id="GO:0006526">
    <property type="term" value="P:L-arginine biosynthetic process"/>
    <property type="evidence" value="ECO:0007669"/>
    <property type="project" value="UniProtKB-UniRule"/>
</dbReference>
<comment type="pathway">
    <text evidence="8">Amino-acid biosynthesis; L-arginine biosynthesis; N(2)-acetyl-L-ornithine from L-glutamate: step 1/4.</text>
</comment>
<evidence type="ECO:0000256" key="5">
    <source>
        <dbReference type="ARBA" id="ARBA00022679"/>
    </source>
</evidence>
<dbReference type="GO" id="GO:0005737">
    <property type="term" value="C:cytoplasm"/>
    <property type="evidence" value="ECO:0007669"/>
    <property type="project" value="UniProtKB-SubCell"/>
</dbReference>
<comment type="caution">
    <text evidence="8">Lacks conserved residue(s) required for the propagation of feature annotation.</text>
</comment>
<keyword evidence="3 8" id="KW-0055">Arginine biosynthesis</keyword>
<gene>
    <name evidence="8 9" type="primary">argJ</name>
    <name evidence="9" type="ORF">FEM03_12645</name>
</gene>
<dbReference type="GO" id="GO:0004358">
    <property type="term" value="F:L-glutamate N-acetyltransferase activity, acting on acetyl-L-ornithine as donor"/>
    <property type="evidence" value="ECO:0007669"/>
    <property type="project" value="UniProtKB-UniRule"/>
</dbReference>
<keyword evidence="4 8" id="KW-0028">Amino-acid biosynthesis</keyword>
<organism evidence="9 10">
    <name type="scientific">Phragmitibacter flavus</name>
    <dbReference type="NCBI Taxonomy" id="2576071"/>
    <lineage>
        <taxon>Bacteria</taxon>
        <taxon>Pseudomonadati</taxon>
        <taxon>Verrucomicrobiota</taxon>
        <taxon>Verrucomicrobiia</taxon>
        <taxon>Verrucomicrobiales</taxon>
        <taxon>Verrucomicrobiaceae</taxon>
        <taxon>Phragmitibacter</taxon>
    </lineage>
</organism>
<dbReference type="NCBIfam" id="NF003802">
    <property type="entry name" value="PRK05388.1"/>
    <property type="match status" value="1"/>
</dbReference>
<sequence>MASQETELVFKDIPGGVTAAYGFRAGAISCGIKNPDATRLDLALVVSDLPTATEGCFTTNRVKAAPVRVSQQHIKTGDIRAVVANSGNANACTGHQGIADTKATTKAVAEELGVRMRQVLACSTGIIGMTMPMGRILPRIPELALAISADGSDAAAAAIMTSDTKPKTYAVEVECEGATFRIGGIAKGAGMICPNMATMLCVITTDAKVDPAELKRATLAAVEQSFNRITIDGDTSTNDTVIVMSNGASEAPVIKSRSACTPIFRAALRHVMRELAKMMVRDGERVTKFVEIRVQNARTYQDAKKVAETVAKSLLVKCSWHGGDPNWGRVIHAVGYSGARIREEFIDIYFGGLIAAKNGLASTTPVRELEKVTQQPEFAVTIDLNLGSANYHVFTTDLSEEFVDFNAAEYSAAVFAKRQTGLV</sequence>
<dbReference type="EC" id="2.3.1.1" evidence="8"/>
<feature type="binding site" evidence="8">
    <location>
        <position position="284"/>
    </location>
    <ligand>
        <name>substrate</name>
    </ligand>
</feature>
<comment type="similarity">
    <text evidence="1 8">Belongs to the ArgJ family.</text>
</comment>
<dbReference type="EMBL" id="VAUV01000008">
    <property type="protein sequence ID" value="TLD70626.1"/>
    <property type="molecule type" value="Genomic_DNA"/>
</dbReference>
<feature type="site" description="Cleavage; by autolysis" evidence="8">
    <location>
        <begin position="197"/>
        <end position="198"/>
    </location>
</feature>
<feature type="chain" id="PRO_5024519091" description="Arginine biosynthesis bifunctional protein ArgJ beta chain" evidence="8">
    <location>
        <begin position="198"/>
        <end position="423"/>
    </location>
</feature>
<dbReference type="AlphaFoldDB" id="A0A5R8KE92"/>
<keyword evidence="6 8" id="KW-0068">Autocatalytic cleavage</keyword>
<evidence type="ECO:0000256" key="8">
    <source>
        <dbReference type="HAMAP-Rule" id="MF_01106"/>
    </source>
</evidence>
<dbReference type="NCBIfam" id="TIGR00120">
    <property type="entry name" value="ArgJ"/>
    <property type="match status" value="1"/>
</dbReference>
<evidence type="ECO:0000313" key="9">
    <source>
        <dbReference type="EMBL" id="TLD70626.1"/>
    </source>
</evidence>
<reference evidence="9 10" key="1">
    <citation type="submission" date="2019-05" db="EMBL/GenBank/DDBJ databases">
        <title>Verrucobacter flavum gen. nov., sp. nov. a new member of the family Verrucomicrobiaceae.</title>
        <authorList>
            <person name="Szuroczki S."/>
            <person name="Abbaszade G."/>
            <person name="Szabo A."/>
            <person name="Felfoldi T."/>
            <person name="Schumann P."/>
            <person name="Boka K."/>
            <person name="Keki Z."/>
            <person name="Toumi M."/>
            <person name="Toth E."/>
        </authorList>
    </citation>
    <scope>NUCLEOTIDE SEQUENCE [LARGE SCALE GENOMIC DNA]</scope>
    <source>
        <strain evidence="9 10">MG-N-17</strain>
    </source>
</reference>
<dbReference type="SUPFAM" id="SSF56266">
    <property type="entry name" value="DmpA/ArgJ-like"/>
    <property type="match status" value="1"/>
</dbReference>
<keyword evidence="10" id="KW-1185">Reference proteome</keyword>
<dbReference type="Pfam" id="PF01960">
    <property type="entry name" value="ArgJ"/>
    <property type="match status" value="1"/>
</dbReference>
<dbReference type="Proteomes" id="UP000306196">
    <property type="component" value="Unassembled WGS sequence"/>
</dbReference>
<keyword evidence="5 8" id="KW-0808">Transferase</keyword>
<keyword evidence="8" id="KW-0963">Cytoplasm</keyword>
<evidence type="ECO:0000256" key="2">
    <source>
        <dbReference type="ARBA" id="ARBA00011475"/>
    </source>
</evidence>
<keyword evidence="7 8" id="KW-0012">Acyltransferase</keyword>
<dbReference type="CDD" id="cd02152">
    <property type="entry name" value="OAT"/>
    <property type="match status" value="1"/>
</dbReference>
<protein>
    <recommendedName>
        <fullName evidence="8">Arginine biosynthesis bifunctional protein ArgJ</fullName>
    </recommendedName>
    <domain>
        <recommendedName>
            <fullName evidence="8">Glutamate N-acetyltransferase</fullName>
            <ecNumber evidence="8">2.3.1.35</ecNumber>
        </recommendedName>
        <alternativeName>
            <fullName evidence="8">Ornithine acetyltransferase</fullName>
            <shortName evidence="8">OATase</shortName>
        </alternativeName>
        <alternativeName>
            <fullName evidence="8">Ornithine transacetylase</fullName>
        </alternativeName>
    </domain>
    <domain>
        <recommendedName>
            <fullName evidence="8">Amino-acid acetyltransferase</fullName>
            <ecNumber evidence="8">2.3.1.1</ecNumber>
        </recommendedName>
        <alternativeName>
            <fullName evidence="8">N-acetylglutamate synthase</fullName>
            <shortName evidence="8">AGSase</shortName>
        </alternativeName>
    </domain>
    <component>
        <recommendedName>
            <fullName evidence="8">Arginine biosynthesis bifunctional protein ArgJ alpha chain</fullName>
        </recommendedName>
    </component>
    <component>
        <recommendedName>
            <fullName evidence="8">Arginine biosynthesis bifunctional protein ArgJ beta chain</fullName>
        </recommendedName>
    </component>
</protein>
<dbReference type="GO" id="GO:0004042">
    <property type="term" value="F:L-glutamate N-acetyltransferase activity"/>
    <property type="evidence" value="ECO:0007669"/>
    <property type="project" value="UniProtKB-UniRule"/>
</dbReference>
<dbReference type="Gene3D" id="3.10.20.340">
    <property type="entry name" value="ArgJ beta chain, C-terminal domain"/>
    <property type="match status" value="1"/>
</dbReference>
<dbReference type="Gene3D" id="3.60.70.12">
    <property type="entry name" value="L-amino peptidase D-ALA esterase/amidase"/>
    <property type="match status" value="1"/>
</dbReference>
<comment type="subunit">
    <text evidence="2 8">Heterotetramer of two alpha and two beta chains.</text>
</comment>
<feature type="binding site" evidence="8">
    <location>
        <position position="161"/>
    </location>
    <ligand>
        <name>substrate</name>
    </ligand>
</feature>
<accession>A0A5R8KE92</accession>
<comment type="catalytic activity">
    <reaction evidence="8">
        <text>L-glutamate + acetyl-CoA = N-acetyl-L-glutamate + CoA + H(+)</text>
        <dbReference type="Rhea" id="RHEA:24292"/>
        <dbReference type="ChEBI" id="CHEBI:15378"/>
        <dbReference type="ChEBI" id="CHEBI:29985"/>
        <dbReference type="ChEBI" id="CHEBI:44337"/>
        <dbReference type="ChEBI" id="CHEBI:57287"/>
        <dbReference type="ChEBI" id="CHEBI:57288"/>
        <dbReference type="EC" id="2.3.1.1"/>
    </reaction>
</comment>
<feature type="binding site" evidence="8">
    <location>
        <position position="406"/>
    </location>
    <ligand>
        <name>substrate</name>
    </ligand>
</feature>
<dbReference type="UniPathway" id="UPA00068">
    <property type="reaction ID" value="UER00106"/>
</dbReference>
<feature type="active site" description="Nucleophile" evidence="8">
    <location>
        <position position="198"/>
    </location>
</feature>
<dbReference type="InterPro" id="IPR042195">
    <property type="entry name" value="ArgJ_beta_C"/>
</dbReference>
<dbReference type="PANTHER" id="PTHR23100:SF0">
    <property type="entry name" value="ARGININE BIOSYNTHESIS BIFUNCTIONAL PROTEIN ARGJ, MITOCHONDRIAL"/>
    <property type="match status" value="1"/>
</dbReference>
<keyword evidence="8" id="KW-0511">Multifunctional enzyme</keyword>
<evidence type="ECO:0000256" key="6">
    <source>
        <dbReference type="ARBA" id="ARBA00022813"/>
    </source>
</evidence>
<feature type="binding site" evidence="8">
    <location>
        <position position="187"/>
    </location>
    <ligand>
        <name>substrate</name>
    </ligand>
</feature>
<proteinExistence type="inferred from homology"/>
<dbReference type="InterPro" id="IPR016117">
    <property type="entry name" value="ArgJ-like_dom_sf"/>
</dbReference>